<dbReference type="AlphaFoldDB" id="E1QKM3"/>
<dbReference type="SUPFAM" id="SSF46785">
    <property type="entry name" value="Winged helix' DNA-binding domain"/>
    <property type="match status" value="3"/>
</dbReference>
<dbReference type="GO" id="GO:0003746">
    <property type="term" value="F:translation elongation factor activity"/>
    <property type="evidence" value="ECO:0007669"/>
    <property type="project" value="UniProtKB-KW"/>
</dbReference>
<keyword evidence="4" id="KW-0547">Nucleotide-binding</keyword>
<dbReference type="Pfam" id="PF09106">
    <property type="entry name" value="WHD_2nd_SelB"/>
    <property type="match status" value="1"/>
</dbReference>
<evidence type="ECO:0000259" key="9">
    <source>
        <dbReference type="PROSITE" id="PS51722"/>
    </source>
</evidence>
<dbReference type="InterPro" id="IPR050055">
    <property type="entry name" value="EF-Tu_GTPase"/>
</dbReference>
<dbReference type="CDD" id="cd03696">
    <property type="entry name" value="SelB_II"/>
    <property type="match status" value="1"/>
</dbReference>
<evidence type="ECO:0000256" key="3">
    <source>
        <dbReference type="ARBA" id="ARBA00022490"/>
    </source>
</evidence>
<sequence length="634" mass="69544">MKQLVLGTAGHIDHGKTSLVKALTGVDTDRLKEEKARGITIELGFAHLDLPSGQRLGIVDVPGHERFVKNMVAGAAGIDMVALVIAADEGVMPQTREHMDICALLGVQAGLVALTKVDMVEPDWLELVGEDIRAYVQGTFLEDAPIVPVSAVSGQGLDLLVAELDRIAASLDERPALGPFRLPIDRVFSIKGFGTVVTGTSIGGQVKIGDELEVYPRGVTAKVRGLQNHGQDCQSSRRGQRTAVNLQGLDKDQIARGDVLSEPGVLRPSLWLDVEVQALAEMARPLKHRAPIRLHTGTVEVMGRIHFLDRDALVPGDQALCQVRLEEAVAVMAGDRFVIRSYSPVRTIAGGRVLHPHPVRHKRNRPEILADLETLKSGRARELVAVHARLAGERGVTERDLVRLTNLAPKELSALLADMLSKQELIRFDKEAGLLIEAGVQQALLDEAVEVVGQYHGQNPLKPGMPREELRTRLARGLEPKLFGHLQRKLEADGRLIAEKELVRLPGHEVRLAADDQALRAKIEAAYRQGGLAPPSLKDVAEGQNKKQLGQLLAVMQNEGVLTRIKEDLYYHGPALEAIKAKLVAHLESHGKIDAQQFKEMLGLSRKYIIPLLEYFDTIQLTMRLGDERVLRRK</sequence>
<dbReference type="PANTHER" id="PTHR43721:SF22">
    <property type="entry name" value="ELONGATION FACTOR TU, MITOCHONDRIAL"/>
    <property type="match status" value="1"/>
</dbReference>
<dbReference type="HOGENOM" id="CLU_023030_3_0_7"/>
<evidence type="ECO:0000256" key="2">
    <source>
        <dbReference type="ARBA" id="ARBA00015953"/>
    </source>
</evidence>
<dbReference type="Pfam" id="PF09107">
    <property type="entry name" value="WHD_3rd_SelB"/>
    <property type="match status" value="1"/>
</dbReference>
<dbReference type="InterPro" id="IPR009001">
    <property type="entry name" value="Transl_elong_EF1A/Init_IF2_C"/>
</dbReference>
<dbReference type="InterPro" id="IPR036390">
    <property type="entry name" value="WH_DNA-bd_sf"/>
</dbReference>
<dbReference type="KEGG" id="dbr:Deba_2879"/>
<dbReference type="PRINTS" id="PR00315">
    <property type="entry name" value="ELONGATNFCT"/>
</dbReference>
<dbReference type="GO" id="GO:0005525">
    <property type="term" value="F:GTP binding"/>
    <property type="evidence" value="ECO:0007669"/>
    <property type="project" value="UniProtKB-KW"/>
</dbReference>
<dbReference type="SUPFAM" id="SSF52540">
    <property type="entry name" value="P-loop containing nucleoside triphosphate hydrolases"/>
    <property type="match status" value="1"/>
</dbReference>
<feature type="domain" description="Tr-type G" evidence="9">
    <location>
        <begin position="1"/>
        <end position="172"/>
    </location>
</feature>
<keyword evidence="5" id="KW-0648">Protein biosynthesis</keyword>
<evidence type="ECO:0000256" key="4">
    <source>
        <dbReference type="ARBA" id="ARBA00022741"/>
    </source>
</evidence>
<dbReference type="Pfam" id="PF00009">
    <property type="entry name" value="GTP_EFTU"/>
    <property type="match status" value="1"/>
</dbReference>
<dbReference type="InterPro" id="IPR015190">
    <property type="entry name" value="Elong_fac_SelB-wing-hlx_typ-2"/>
</dbReference>
<gene>
    <name evidence="10" type="ordered locus">Deba_2879</name>
</gene>
<dbReference type="InterPro" id="IPR027417">
    <property type="entry name" value="P-loop_NTPase"/>
</dbReference>
<dbReference type="Gene3D" id="2.40.30.10">
    <property type="entry name" value="Translation factors"/>
    <property type="match status" value="2"/>
</dbReference>
<dbReference type="InterPro" id="IPR004535">
    <property type="entry name" value="Transl_elong_SelB"/>
</dbReference>
<evidence type="ECO:0000256" key="7">
    <source>
        <dbReference type="ARBA" id="ARBA00025526"/>
    </source>
</evidence>
<dbReference type="Gene3D" id="1.10.10.10">
    <property type="entry name" value="Winged helix-like DNA-binding domain superfamily/Winged helix DNA-binding domain"/>
    <property type="match status" value="1"/>
</dbReference>
<evidence type="ECO:0000256" key="5">
    <source>
        <dbReference type="ARBA" id="ARBA00022917"/>
    </source>
</evidence>
<proteinExistence type="predicted"/>
<dbReference type="Pfam" id="PF03144">
    <property type="entry name" value="GTP_EFTU_D2"/>
    <property type="match status" value="1"/>
</dbReference>
<dbReference type="InterPro" id="IPR004161">
    <property type="entry name" value="EFTu-like_2"/>
</dbReference>
<accession>E1QKM3</accession>
<protein>
    <recommendedName>
        <fullName evidence="2">Selenocysteine-specific elongation factor</fullName>
    </recommendedName>
    <alternativeName>
        <fullName evidence="8">SelB translation factor</fullName>
    </alternativeName>
</protein>
<dbReference type="eggNOG" id="COG3276">
    <property type="taxonomic scope" value="Bacteria"/>
</dbReference>
<evidence type="ECO:0000313" key="11">
    <source>
        <dbReference type="Proteomes" id="UP000009047"/>
    </source>
</evidence>
<dbReference type="InterPro" id="IPR036388">
    <property type="entry name" value="WH-like_DNA-bd_sf"/>
</dbReference>
<dbReference type="GO" id="GO:0003723">
    <property type="term" value="F:RNA binding"/>
    <property type="evidence" value="ECO:0007669"/>
    <property type="project" value="InterPro"/>
</dbReference>
<comment type="function">
    <text evidence="7">Translation factor necessary for the incorporation of selenocysteine into proteins. It probably replaces EF-Tu for the insertion of selenocysteine directed by the UGA codon. SelB binds GTP and GDP.</text>
</comment>
<dbReference type="CDD" id="cd04171">
    <property type="entry name" value="SelB"/>
    <property type="match status" value="1"/>
</dbReference>
<dbReference type="PROSITE" id="PS00301">
    <property type="entry name" value="G_TR_1"/>
    <property type="match status" value="1"/>
</dbReference>
<dbReference type="RefSeq" id="WP_013259670.1">
    <property type="nucleotide sequence ID" value="NC_014365.1"/>
</dbReference>
<reference evidence="10 11" key="1">
    <citation type="journal article" date="2010" name="Stand. Genomic Sci.">
        <title>Complete genome sequence of Desulfarculus baarsii type strain (2st14).</title>
        <authorList>
            <person name="Sun H."/>
            <person name="Spring S."/>
            <person name="Lapidus A."/>
            <person name="Davenport K."/>
            <person name="Del Rio T.G."/>
            <person name="Tice H."/>
            <person name="Nolan M."/>
            <person name="Copeland A."/>
            <person name="Cheng J.F."/>
            <person name="Lucas S."/>
            <person name="Tapia R."/>
            <person name="Goodwin L."/>
            <person name="Pitluck S."/>
            <person name="Ivanova N."/>
            <person name="Pagani I."/>
            <person name="Mavromatis K."/>
            <person name="Ovchinnikova G."/>
            <person name="Pati A."/>
            <person name="Chen A."/>
            <person name="Palaniappan K."/>
            <person name="Hauser L."/>
            <person name="Chang Y.J."/>
            <person name="Jeffries C.D."/>
            <person name="Detter J.C."/>
            <person name="Han C."/>
            <person name="Rohde M."/>
            <person name="Brambilla E."/>
            <person name="Goker M."/>
            <person name="Woyke T."/>
            <person name="Bristow J."/>
            <person name="Eisen J.A."/>
            <person name="Markowitz V."/>
            <person name="Hugenholtz P."/>
            <person name="Kyrpides N.C."/>
            <person name="Klenk H.P."/>
            <person name="Land M."/>
        </authorList>
    </citation>
    <scope>NUCLEOTIDE SEQUENCE [LARGE SCALE GENOMIC DNA]</scope>
    <source>
        <strain evidence="11">ATCC 33931 / DSM 2075 / LMG 7858 / VKM B-1802 / 2st14</strain>
    </source>
</reference>
<evidence type="ECO:0000256" key="6">
    <source>
        <dbReference type="ARBA" id="ARBA00023134"/>
    </source>
</evidence>
<dbReference type="STRING" id="644282.Deba_2879"/>
<dbReference type="PANTHER" id="PTHR43721">
    <property type="entry name" value="ELONGATION FACTOR TU-RELATED"/>
    <property type="match status" value="1"/>
</dbReference>
<dbReference type="GO" id="GO:0003924">
    <property type="term" value="F:GTPase activity"/>
    <property type="evidence" value="ECO:0007669"/>
    <property type="project" value="InterPro"/>
</dbReference>
<dbReference type="OrthoDB" id="9803139at2"/>
<dbReference type="GO" id="GO:0001514">
    <property type="term" value="P:selenocysteine incorporation"/>
    <property type="evidence" value="ECO:0007669"/>
    <property type="project" value="InterPro"/>
</dbReference>
<name>E1QKM3_DESB2</name>
<dbReference type="FunFam" id="3.40.50.300:FF:001064">
    <property type="entry name" value="Selenocysteine-specific translation elongation factor"/>
    <property type="match status" value="1"/>
</dbReference>
<dbReference type="CDD" id="cd15491">
    <property type="entry name" value="selB_III"/>
    <property type="match status" value="1"/>
</dbReference>
<dbReference type="InterPro" id="IPR057335">
    <property type="entry name" value="Beta-barrel_SelB"/>
</dbReference>
<dbReference type="Gene3D" id="1.10.10.2770">
    <property type="match status" value="1"/>
</dbReference>
<dbReference type="InterPro" id="IPR015191">
    <property type="entry name" value="SelB_WHD4"/>
</dbReference>
<dbReference type="SUPFAM" id="SSF50447">
    <property type="entry name" value="Translation proteins"/>
    <property type="match status" value="1"/>
</dbReference>
<dbReference type="Pfam" id="PF25461">
    <property type="entry name" value="Beta-barrel_SelB"/>
    <property type="match status" value="1"/>
</dbReference>
<keyword evidence="6" id="KW-0342">GTP-binding</keyword>
<dbReference type="InterPro" id="IPR031157">
    <property type="entry name" value="G_TR_CS"/>
</dbReference>
<organism evidence="10 11">
    <name type="scientific">Desulfarculus baarsii (strain ATCC 33931 / DSM 2075 / LMG 7858 / VKM B-1802 / 2st14)</name>
    <dbReference type="NCBI Taxonomy" id="644282"/>
    <lineage>
        <taxon>Bacteria</taxon>
        <taxon>Pseudomonadati</taxon>
        <taxon>Thermodesulfobacteriota</taxon>
        <taxon>Desulfarculia</taxon>
        <taxon>Desulfarculales</taxon>
        <taxon>Desulfarculaceae</taxon>
        <taxon>Desulfarculus</taxon>
    </lineage>
</organism>
<dbReference type="NCBIfam" id="TIGR00475">
    <property type="entry name" value="selB"/>
    <property type="match status" value="1"/>
</dbReference>
<evidence type="ECO:0000313" key="10">
    <source>
        <dbReference type="EMBL" id="ADK86232.1"/>
    </source>
</evidence>
<keyword evidence="11" id="KW-1185">Reference proteome</keyword>
<dbReference type="SUPFAM" id="SSF50465">
    <property type="entry name" value="EF-Tu/eEF-1alpha/eIF2-gamma C-terminal domain"/>
    <property type="match status" value="1"/>
</dbReference>
<keyword evidence="3" id="KW-0963">Cytoplasm</keyword>
<evidence type="ECO:0000256" key="1">
    <source>
        <dbReference type="ARBA" id="ARBA00004496"/>
    </source>
</evidence>
<dbReference type="InterPro" id="IPR005225">
    <property type="entry name" value="Small_GTP-bd"/>
</dbReference>
<keyword evidence="10" id="KW-0251">Elongation factor</keyword>
<dbReference type="NCBIfam" id="TIGR00231">
    <property type="entry name" value="small_GTP"/>
    <property type="match status" value="1"/>
</dbReference>
<dbReference type="InterPro" id="IPR000795">
    <property type="entry name" value="T_Tr_GTP-bd_dom"/>
</dbReference>
<dbReference type="Proteomes" id="UP000009047">
    <property type="component" value="Chromosome"/>
</dbReference>
<dbReference type="GO" id="GO:0005829">
    <property type="term" value="C:cytosol"/>
    <property type="evidence" value="ECO:0007669"/>
    <property type="project" value="TreeGrafter"/>
</dbReference>
<comment type="subcellular location">
    <subcellularLocation>
        <location evidence="1">Cytoplasm</location>
    </subcellularLocation>
</comment>
<dbReference type="PROSITE" id="PS51722">
    <property type="entry name" value="G_TR_2"/>
    <property type="match status" value="1"/>
</dbReference>
<dbReference type="Gene3D" id="3.40.50.300">
    <property type="entry name" value="P-loop containing nucleotide triphosphate hydrolases"/>
    <property type="match status" value="1"/>
</dbReference>
<dbReference type="InterPro" id="IPR009000">
    <property type="entry name" value="Transl_B-barrel_sf"/>
</dbReference>
<evidence type="ECO:0000256" key="8">
    <source>
        <dbReference type="ARBA" id="ARBA00031615"/>
    </source>
</evidence>
<dbReference type="EMBL" id="CP002085">
    <property type="protein sequence ID" value="ADK86232.1"/>
    <property type="molecule type" value="Genomic_DNA"/>
</dbReference>